<dbReference type="Proteomes" id="UP000199226">
    <property type="component" value="Unassembled WGS sequence"/>
</dbReference>
<evidence type="ECO:0000313" key="2">
    <source>
        <dbReference type="EMBL" id="SDM86820.1"/>
    </source>
</evidence>
<evidence type="ECO:0000256" key="1">
    <source>
        <dbReference type="SAM" id="SignalP"/>
    </source>
</evidence>
<protein>
    <submittedName>
        <fullName evidence="2">Uncharacterized protein</fullName>
    </submittedName>
</protein>
<accession>A0A1G9WQW0</accession>
<keyword evidence="1" id="KW-0732">Signal</keyword>
<organism evidence="2 3">
    <name type="scientific">Daejeonella rubra</name>
    <dbReference type="NCBI Taxonomy" id="990371"/>
    <lineage>
        <taxon>Bacteria</taxon>
        <taxon>Pseudomonadati</taxon>
        <taxon>Bacteroidota</taxon>
        <taxon>Sphingobacteriia</taxon>
        <taxon>Sphingobacteriales</taxon>
        <taxon>Sphingobacteriaceae</taxon>
        <taxon>Daejeonella</taxon>
    </lineage>
</organism>
<dbReference type="AlphaFoldDB" id="A0A1G9WQW0"/>
<evidence type="ECO:0000313" key="3">
    <source>
        <dbReference type="Proteomes" id="UP000199226"/>
    </source>
</evidence>
<proteinExistence type="predicted"/>
<feature type="chain" id="PRO_5011455885" evidence="1">
    <location>
        <begin position="20"/>
        <end position="130"/>
    </location>
</feature>
<dbReference type="EMBL" id="FNHH01000026">
    <property type="protein sequence ID" value="SDM86820.1"/>
    <property type="molecule type" value="Genomic_DNA"/>
</dbReference>
<name>A0A1G9WQW0_9SPHI</name>
<dbReference type="STRING" id="990371.SAMN05421813_12641"/>
<dbReference type="RefSeq" id="WP_090706207.1">
    <property type="nucleotide sequence ID" value="NZ_FNHH01000026.1"/>
</dbReference>
<gene>
    <name evidence="2" type="ORF">SAMN05421813_12641</name>
</gene>
<keyword evidence="3" id="KW-1185">Reference proteome</keyword>
<sequence>MKSLLGFIFFCFIASTIQAQSASASISITFTDIQSVKFIDLPEQAKADPSKGKSAKKTIVLLHPATSQVRQFDSLTENMENLIQELPTTSKKQASYFFASTNSKSAELTADRSKKTKTSVPLIVYQIDPR</sequence>
<reference evidence="3" key="1">
    <citation type="submission" date="2016-10" db="EMBL/GenBank/DDBJ databases">
        <authorList>
            <person name="Varghese N."/>
            <person name="Submissions S."/>
        </authorList>
    </citation>
    <scope>NUCLEOTIDE SEQUENCE [LARGE SCALE GENOMIC DNA]</scope>
    <source>
        <strain evidence="3">DSM 24536</strain>
    </source>
</reference>
<feature type="signal peptide" evidence="1">
    <location>
        <begin position="1"/>
        <end position="19"/>
    </location>
</feature>